<feature type="repeat" description="WD" evidence="3">
    <location>
        <begin position="596"/>
        <end position="630"/>
    </location>
</feature>
<dbReference type="SMART" id="SM00320">
    <property type="entry name" value="WD40"/>
    <property type="match status" value="4"/>
</dbReference>
<accession>A0A6A6AKP5</accession>
<dbReference type="InterPro" id="IPR001680">
    <property type="entry name" value="WD40_rpt"/>
</dbReference>
<dbReference type="SUPFAM" id="SSF50978">
    <property type="entry name" value="WD40 repeat-like"/>
    <property type="match status" value="1"/>
</dbReference>
<dbReference type="OrthoDB" id="1284551at2759"/>
<dbReference type="Pfam" id="PF00400">
    <property type="entry name" value="WD40"/>
    <property type="match status" value="3"/>
</dbReference>
<feature type="region of interest" description="Disordered" evidence="4">
    <location>
        <begin position="31"/>
        <end position="176"/>
    </location>
</feature>
<dbReference type="InterPro" id="IPR045159">
    <property type="entry name" value="DCAF7-like"/>
</dbReference>
<dbReference type="InterPro" id="IPR019775">
    <property type="entry name" value="WD40_repeat_CS"/>
</dbReference>
<evidence type="ECO:0000313" key="5">
    <source>
        <dbReference type="EMBL" id="KAF2132390.1"/>
    </source>
</evidence>
<evidence type="ECO:0000256" key="1">
    <source>
        <dbReference type="ARBA" id="ARBA00022574"/>
    </source>
</evidence>
<feature type="region of interest" description="Disordered" evidence="4">
    <location>
        <begin position="525"/>
        <end position="549"/>
    </location>
</feature>
<dbReference type="PANTHER" id="PTHR19919">
    <property type="entry name" value="WD REPEAT CONTAINING PROTEIN"/>
    <property type="match status" value="1"/>
</dbReference>
<dbReference type="AlphaFoldDB" id="A0A6A6AKP5"/>
<feature type="compositionally biased region" description="Polar residues" evidence="4">
    <location>
        <begin position="126"/>
        <end position="138"/>
    </location>
</feature>
<dbReference type="FunFam" id="2.130.10.10:FF:000561">
    <property type="entry name" value="Putative WD repeat protein"/>
    <property type="match status" value="1"/>
</dbReference>
<feature type="compositionally biased region" description="Low complexity" evidence="4">
    <location>
        <begin position="163"/>
        <end position="175"/>
    </location>
</feature>
<protein>
    <submittedName>
        <fullName evidence="5">WD40 repeat-like protein</fullName>
    </submittedName>
</protein>
<feature type="compositionally biased region" description="Low complexity" evidence="4">
    <location>
        <begin position="646"/>
        <end position="670"/>
    </location>
</feature>
<feature type="compositionally biased region" description="Low complexity" evidence="4">
    <location>
        <begin position="64"/>
        <end position="81"/>
    </location>
</feature>
<evidence type="ECO:0000313" key="6">
    <source>
        <dbReference type="Proteomes" id="UP000799771"/>
    </source>
</evidence>
<feature type="region of interest" description="Disordered" evidence="4">
    <location>
        <begin position="190"/>
        <end position="228"/>
    </location>
</feature>
<dbReference type="Gene3D" id="2.130.10.10">
    <property type="entry name" value="YVTN repeat-like/Quinoprotein amine dehydrogenase"/>
    <property type="match status" value="1"/>
</dbReference>
<dbReference type="PROSITE" id="PS50082">
    <property type="entry name" value="WD_REPEATS_2"/>
    <property type="match status" value="2"/>
</dbReference>
<feature type="compositionally biased region" description="Polar residues" evidence="4">
    <location>
        <begin position="536"/>
        <end position="549"/>
    </location>
</feature>
<keyword evidence="1 3" id="KW-0853">WD repeat</keyword>
<dbReference type="Proteomes" id="UP000799771">
    <property type="component" value="Unassembled WGS sequence"/>
</dbReference>
<dbReference type="GeneID" id="54410648"/>
<dbReference type="InterPro" id="IPR036322">
    <property type="entry name" value="WD40_repeat_dom_sf"/>
</dbReference>
<evidence type="ECO:0000256" key="2">
    <source>
        <dbReference type="ARBA" id="ARBA00022737"/>
    </source>
</evidence>
<sequence length="718" mass="76028">MPPFGSHHQNASNSAAAGIYQAAQMGSLGAPHGNLRVATSGQTSSGTDMLLPSSGNAPGHQSSPGGPYAAQPATAPPAAGGLPPPGARQHSYEQPRRGTAMDRPHDDQQQHMYNDSPDQYAAPNINFHQATPQGSQYASPPAAMPGSLQPAGGNAQQQQRPAPSSTYSSPSTVPTQATLASAQQYTLPTRSNTISQSQPHSSSSHSYSRSSPAGMAPDQKYIPFSNTPEQHKYAAGTPAQKYYPATSSGNSSYSPLGLADIRPRANSHMEQEGTVYGHALATEQNKTASNSNYLAPWSIYAYDWCKWNVPGGNSAGKMAVGSYIEDNHNFIRILDTQISPQDGAAPGASPYSLEYNPIAEATCSFPVTRILWEPPSSQKQSTDLLATSGDHLRLWSLPSTPANTMSNTITRSSSVNTREPQLPKLTPLALLSNSKTPEHTAPLTSLDWNTMSPKLIITSSIDTTCTIWDIPSLTAKTQLIAHDKEVFDVRFCAGSVDVFVSCGADGSVRMFDLRSLEHSTIIYEPSDKTADGSGKGSPTTGRISPTKAQQTMSYAPPLLRLAASPHDSHLLATFAADSNLIRILDVRQPGQALLELRGHSAALNAIEWNPSRRGMLASGGDDSLVLIWDLLHAQNGAVISPEHAAAPPTQVVQQPAQQPNGGAQGPQNAPVGQKGPYASWRCDYEVGNISWAPQSALTGQGGEWVGVAGGRGVWGVKL</sequence>
<keyword evidence="2" id="KW-0677">Repeat</keyword>
<organism evidence="5 6">
    <name type="scientific">Dothidotthia symphoricarpi CBS 119687</name>
    <dbReference type="NCBI Taxonomy" id="1392245"/>
    <lineage>
        <taxon>Eukaryota</taxon>
        <taxon>Fungi</taxon>
        <taxon>Dikarya</taxon>
        <taxon>Ascomycota</taxon>
        <taxon>Pezizomycotina</taxon>
        <taxon>Dothideomycetes</taxon>
        <taxon>Pleosporomycetidae</taxon>
        <taxon>Pleosporales</taxon>
        <taxon>Dothidotthiaceae</taxon>
        <taxon>Dothidotthia</taxon>
    </lineage>
</organism>
<feature type="compositionally biased region" description="Polar residues" evidence="4">
    <location>
        <begin position="37"/>
        <end position="63"/>
    </location>
</feature>
<dbReference type="PROSITE" id="PS00678">
    <property type="entry name" value="WD_REPEATS_1"/>
    <property type="match status" value="2"/>
</dbReference>
<proteinExistence type="predicted"/>
<dbReference type="RefSeq" id="XP_033526777.1">
    <property type="nucleotide sequence ID" value="XM_033670216.1"/>
</dbReference>
<dbReference type="PROSITE" id="PS50294">
    <property type="entry name" value="WD_REPEATS_REGION"/>
    <property type="match status" value="1"/>
</dbReference>
<keyword evidence="6" id="KW-1185">Reference proteome</keyword>
<name>A0A6A6AKP5_9PLEO</name>
<reference evidence="5" key="1">
    <citation type="journal article" date="2020" name="Stud. Mycol.">
        <title>101 Dothideomycetes genomes: a test case for predicting lifestyles and emergence of pathogens.</title>
        <authorList>
            <person name="Haridas S."/>
            <person name="Albert R."/>
            <person name="Binder M."/>
            <person name="Bloem J."/>
            <person name="Labutti K."/>
            <person name="Salamov A."/>
            <person name="Andreopoulos B."/>
            <person name="Baker S."/>
            <person name="Barry K."/>
            <person name="Bills G."/>
            <person name="Bluhm B."/>
            <person name="Cannon C."/>
            <person name="Castanera R."/>
            <person name="Culley D."/>
            <person name="Daum C."/>
            <person name="Ezra D."/>
            <person name="Gonzalez J."/>
            <person name="Henrissat B."/>
            <person name="Kuo A."/>
            <person name="Liang C."/>
            <person name="Lipzen A."/>
            <person name="Lutzoni F."/>
            <person name="Magnuson J."/>
            <person name="Mondo S."/>
            <person name="Nolan M."/>
            <person name="Ohm R."/>
            <person name="Pangilinan J."/>
            <person name="Park H.-J."/>
            <person name="Ramirez L."/>
            <person name="Alfaro M."/>
            <person name="Sun H."/>
            <person name="Tritt A."/>
            <person name="Yoshinaga Y."/>
            <person name="Zwiers L.-H."/>
            <person name="Turgeon B."/>
            <person name="Goodwin S."/>
            <person name="Spatafora J."/>
            <person name="Crous P."/>
            <person name="Grigoriev I."/>
        </authorList>
    </citation>
    <scope>NUCLEOTIDE SEQUENCE</scope>
    <source>
        <strain evidence="5">CBS 119687</strain>
    </source>
</reference>
<dbReference type="EMBL" id="ML977501">
    <property type="protein sequence ID" value="KAF2132390.1"/>
    <property type="molecule type" value="Genomic_DNA"/>
</dbReference>
<feature type="region of interest" description="Disordered" evidence="4">
    <location>
        <begin position="646"/>
        <end position="674"/>
    </location>
</feature>
<feature type="compositionally biased region" description="Low complexity" evidence="4">
    <location>
        <begin position="195"/>
        <end position="212"/>
    </location>
</feature>
<feature type="repeat" description="WD" evidence="3">
    <location>
        <begin position="436"/>
        <end position="478"/>
    </location>
</feature>
<gene>
    <name evidence="5" type="ORF">P153DRAFT_383274</name>
</gene>
<evidence type="ECO:0000256" key="3">
    <source>
        <dbReference type="PROSITE-ProRule" id="PRU00221"/>
    </source>
</evidence>
<feature type="compositionally biased region" description="Basic and acidic residues" evidence="4">
    <location>
        <begin position="90"/>
        <end position="109"/>
    </location>
</feature>
<evidence type="ECO:0000256" key="4">
    <source>
        <dbReference type="SAM" id="MobiDB-lite"/>
    </source>
</evidence>
<dbReference type="InterPro" id="IPR015943">
    <property type="entry name" value="WD40/YVTN_repeat-like_dom_sf"/>
</dbReference>